<feature type="chain" id="PRO_5031136592" evidence="1">
    <location>
        <begin position="23"/>
        <end position="306"/>
    </location>
</feature>
<comment type="caution">
    <text evidence="2">The sequence shown here is derived from an EMBL/GenBank/DDBJ whole genome shotgun (WGS) entry which is preliminary data.</text>
</comment>
<keyword evidence="3" id="KW-1185">Reference proteome</keyword>
<gene>
    <name evidence="2" type="ORF">FHS75_000444</name>
</gene>
<name>A0A7Y9XT96_9SPHN</name>
<evidence type="ECO:0000313" key="3">
    <source>
        <dbReference type="Proteomes" id="UP000522081"/>
    </source>
</evidence>
<protein>
    <submittedName>
        <fullName evidence="2">Putative salt-induced outer membrane protein</fullName>
    </submittedName>
</protein>
<dbReference type="SUPFAM" id="SSF103515">
    <property type="entry name" value="Autotransporter"/>
    <property type="match status" value="1"/>
</dbReference>
<dbReference type="AlphaFoldDB" id="A0A7Y9XT96"/>
<feature type="signal peptide" evidence="1">
    <location>
        <begin position="1"/>
        <end position="22"/>
    </location>
</feature>
<dbReference type="Pfam" id="PF04338">
    <property type="entry name" value="DUF481"/>
    <property type="match status" value="1"/>
</dbReference>
<sequence>MRLPAIAVPLVASFVLATPAQAALPEAVRAMLENAMRTGDKDSVDAVVRVAKDTLPGESAEIDDMYQRFEERQARLAKREAAQETERVRDAGILELWTGEGEIGAFRATGNTSNLGFAVGLKLERKGIDWEHQLRLRADYQRDRGRTTREQYLAAYRPRYTVDDGFFLFGLAQYERDRFQGYSARYTLSGGVGYKLVDSEDMTLAVEAGPAWRRTEFVGGASDASWSGLASLDFDWQIAEAVKLTQDASAYLEADNTTLISATGLEAGMSDGLKARLSYTVEHDTDPPAGAVSTDTLSRFTLVYGF</sequence>
<dbReference type="Proteomes" id="UP000522081">
    <property type="component" value="Unassembled WGS sequence"/>
</dbReference>
<evidence type="ECO:0000313" key="2">
    <source>
        <dbReference type="EMBL" id="NYH94139.1"/>
    </source>
</evidence>
<dbReference type="InterPro" id="IPR007433">
    <property type="entry name" value="DUF481"/>
</dbReference>
<dbReference type="EMBL" id="JACBZF010000001">
    <property type="protein sequence ID" value="NYH94139.1"/>
    <property type="molecule type" value="Genomic_DNA"/>
</dbReference>
<dbReference type="InterPro" id="IPR036709">
    <property type="entry name" value="Autotransporte_beta_dom_sf"/>
</dbReference>
<dbReference type="RefSeq" id="WP_179406085.1">
    <property type="nucleotide sequence ID" value="NZ_BMGF01000001.1"/>
</dbReference>
<reference evidence="2 3" key="1">
    <citation type="submission" date="2020-07" db="EMBL/GenBank/DDBJ databases">
        <title>Genomic Encyclopedia of Type Strains, Phase IV (KMG-IV): sequencing the most valuable type-strain genomes for metagenomic binning, comparative biology and taxonomic classification.</title>
        <authorList>
            <person name="Goeker M."/>
        </authorList>
    </citation>
    <scope>NUCLEOTIDE SEQUENCE [LARGE SCALE GENOMIC DNA]</scope>
    <source>
        <strain evidence="2 3">DSM 29043</strain>
    </source>
</reference>
<proteinExistence type="predicted"/>
<organism evidence="2 3">
    <name type="scientific">Novosphingobium marinum</name>
    <dbReference type="NCBI Taxonomy" id="1514948"/>
    <lineage>
        <taxon>Bacteria</taxon>
        <taxon>Pseudomonadati</taxon>
        <taxon>Pseudomonadota</taxon>
        <taxon>Alphaproteobacteria</taxon>
        <taxon>Sphingomonadales</taxon>
        <taxon>Sphingomonadaceae</taxon>
        <taxon>Novosphingobium</taxon>
    </lineage>
</organism>
<accession>A0A7Y9XT96</accession>
<keyword evidence="1" id="KW-0732">Signal</keyword>
<evidence type="ECO:0000256" key="1">
    <source>
        <dbReference type="SAM" id="SignalP"/>
    </source>
</evidence>